<feature type="transmembrane region" description="Helical" evidence="1">
    <location>
        <begin position="69"/>
        <end position="90"/>
    </location>
</feature>
<reference evidence="2 3" key="1">
    <citation type="journal article" date="2020" name="Microorganisms">
        <title>Reliable Identification of Environmental Pseudomonas Isolates Using the rpoD Gene.</title>
        <authorList>
            <consortium name="The Broad Institute Genome Sequencing Platform"/>
            <person name="Girard L."/>
            <person name="Lood C."/>
            <person name="Rokni-Zadeh H."/>
            <person name="van Noort V."/>
            <person name="Lavigne R."/>
            <person name="De Mot R."/>
        </authorList>
    </citation>
    <scope>NUCLEOTIDE SEQUENCE [LARGE SCALE GENOMIC DNA]</scope>
    <source>
        <strain evidence="2 3">RW9S1A</strain>
    </source>
</reference>
<keyword evidence="1" id="KW-1133">Transmembrane helix</keyword>
<gene>
    <name evidence="2" type="ORF">HU772_016810</name>
</gene>
<name>A0A9E6U0G5_9PSED</name>
<dbReference type="AlphaFoldDB" id="A0A9E6U0G5"/>
<feature type="transmembrane region" description="Helical" evidence="1">
    <location>
        <begin position="44"/>
        <end position="63"/>
    </location>
</feature>
<dbReference type="EMBL" id="CP077095">
    <property type="protein sequence ID" value="QXI40974.1"/>
    <property type="molecule type" value="Genomic_DNA"/>
</dbReference>
<sequence>MFGQVLNYDVYHLALYLLAALAWGVLGVRFLLHDTTAKGLIKCFAMLGVAMVINLVMLMLDIWRVLEHYQVEFLLMMLGGLLPGGLMLIWKVSCLSGRKFPI</sequence>
<proteinExistence type="predicted"/>
<dbReference type="KEGG" id="pxn:HU772_016810"/>
<protein>
    <submittedName>
        <fullName evidence="2">Uncharacterized protein</fullName>
    </submittedName>
</protein>
<keyword evidence="1" id="KW-0472">Membrane</keyword>
<keyword evidence="3" id="KW-1185">Reference proteome</keyword>
<evidence type="ECO:0000256" key="1">
    <source>
        <dbReference type="SAM" id="Phobius"/>
    </source>
</evidence>
<keyword evidence="1" id="KW-0812">Transmembrane</keyword>
<dbReference type="Proteomes" id="UP000633418">
    <property type="component" value="Chromosome"/>
</dbReference>
<accession>A0A9E6U0G5</accession>
<organism evidence="2 3">
    <name type="scientific">Pseudomonas xantholysinigenes</name>
    <dbReference type="NCBI Taxonomy" id="2745490"/>
    <lineage>
        <taxon>Bacteria</taxon>
        <taxon>Pseudomonadati</taxon>
        <taxon>Pseudomonadota</taxon>
        <taxon>Gammaproteobacteria</taxon>
        <taxon>Pseudomonadales</taxon>
        <taxon>Pseudomonadaceae</taxon>
        <taxon>Pseudomonas</taxon>
    </lineage>
</organism>
<evidence type="ECO:0000313" key="3">
    <source>
        <dbReference type="Proteomes" id="UP000633418"/>
    </source>
</evidence>
<evidence type="ECO:0000313" key="2">
    <source>
        <dbReference type="EMBL" id="QXI40974.1"/>
    </source>
</evidence>
<feature type="transmembrane region" description="Helical" evidence="1">
    <location>
        <begin position="13"/>
        <end position="32"/>
    </location>
</feature>
<reference evidence="2 3" key="2">
    <citation type="journal article" date="2021" name="Microorganisms">
        <title>The Ever-Expanding Pseudomonas Genus: Description of 43 New Species and Partition of the Pseudomonas putida Group.</title>
        <authorList>
            <person name="Girard L."/>
            <person name="Lood C."/>
            <person name="Hofte M."/>
            <person name="Vandamme P."/>
            <person name="Rokni-Zadeh H."/>
            <person name="van Noort V."/>
            <person name="Lavigne R."/>
            <person name="De Mot R."/>
        </authorList>
    </citation>
    <scope>NUCLEOTIDE SEQUENCE [LARGE SCALE GENOMIC DNA]</scope>
    <source>
        <strain evidence="2 3">RW9S1A</strain>
    </source>
</reference>